<evidence type="ECO:0000256" key="1">
    <source>
        <dbReference type="ARBA" id="ARBA00023002"/>
    </source>
</evidence>
<dbReference type="GO" id="GO:0008901">
    <property type="term" value="F:ferredoxin hydrogenase activity"/>
    <property type="evidence" value="ECO:0007669"/>
    <property type="project" value="InterPro"/>
</dbReference>
<name>A0A702Q8U9_SALDE</name>
<sequence length="28" mass="2955">IHSFDPCMACAVHVVDADGNEVVSVKVL</sequence>
<feature type="non-terminal residue" evidence="2">
    <location>
        <position position="1"/>
    </location>
</feature>
<organism evidence="2">
    <name type="scientific">Salmonella derby</name>
    <dbReference type="NCBI Taxonomy" id="28144"/>
    <lineage>
        <taxon>Bacteria</taxon>
        <taxon>Pseudomonadati</taxon>
        <taxon>Pseudomonadota</taxon>
        <taxon>Gammaproteobacteria</taxon>
        <taxon>Enterobacterales</taxon>
        <taxon>Enterobacteriaceae</taxon>
        <taxon>Salmonella</taxon>
    </lineage>
</organism>
<dbReference type="Gene3D" id="1.10.645.10">
    <property type="entry name" value="Cytochrome-c3 Hydrogenase, chain B"/>
    <property type="match status" value="1"/>
</dbReference>
<proteinExistence type="predicted"/>
<dbReference type="EMBL" id="DAAMKF010000055">
    <property type="protein sequence ID" value="HAC6995708.1"/>
    <property type="molecule type" value="Genomic_DNA"/>
</dbReference>
<dbReference type="PROSITE" id="PS00508">
    <property type="entry name" value="NI_HGENASE_L_2"/>
    <property type="match status" value="1"/>
</dbReference>
<dbReference type="InterPro" id="IPR018194">
    <property type="entry name" value="Ni-dep_hyd_lsu_Ni_BS"/>
</dbReference>
<keyword evidence="1" id="KW-0560">Oxidoreductase</keyword>
<dbReference type="InterPro" id="IPR029014">
    <property type="entry name" value="NiFe-Hase_large"/>
</dbReference>
<dbReference type="GO" id="GO:0016151">
    <property type="term" value="F:nickel cation binding"/>
    <property type="evidence" value="ECO:0007669"/>
    <property type="project" value="InterPro"/>
</dbReference>
<protein>
    <submittedName>
        <fullName evidence="2">Hydrogenase 2 large subunit</fullName>
    </submittedName>
</protein>
<reference evidence="2" key="1">
    <citation type="journal article" date="2018" name="Genome Biol.">
        <title>SKESA: strategic k-mer extension for scrupulous assemblies.</title>
        <authorList>
            <person name="Souvorov A."/>
            <person name="Agarwala R."/>
            <person name="Lipman D.J."/>
        </authorList>
    </citation>
    <scope>NUCLEOTIDE SEQUENCE</scope>
    <source>
        <strain evidence="2">Salmonella enterica</strain>
    </source>
</reference>
<accession>A0A702Q8U9</accession>
<evidence type="ECO:0000313" key="2">
    <source>
        <dbReference type="EMBL" id="HAC6995708.1"/>
    </source>
</evidence>
<comment type="caution">
    <text evidence="2">The sequence shown here is derived from an EMBL/GenBank/DDBJ whole genome shotgun (WGS) entry which is preliminary data.</text>
</comment>
<dbReference type="AlphaFoldDB" id="A0A702Q8U9"/>
<reference evidence="2" key="2">
    <citation type="submission" date="2018-07" db="EMBL/GenBank/DDBJ databases">
        <authorList>
            <consortium name="NCBI Pathogen Detection Project"/>
        </authorList>
    </citation>
    <scope>NUCLEOTIDE SEQUENCE</scope>
    <source>
        <strain evidence="2">Salmonella enterica</strain>
    </source>
</reference>
<gene>
    <name evidence="2" type="ORF">G0E14_23750</name>
</gene>